<dbReference type="SUPFAM" id="SSF143456">
    <property type="entry name" value="VC0467-like"/>
    <property type="match status" value="1"/>
</dbReference>
<dbReference type="STRING" id="1236989.JCM15548_13485"/>
<dbReference type="EMBL" id="BAZW01000039">
    <property type="protein sequence ID" value="GAO31148.1"/>
    <property type="molecule type" value="Genomic_DNA"/>
</dbReference>
<dbReference type="Proteomes" id="UP000032900">
    <property type="component" value="Unassembled WGS sequence"/>
</dbReference>
<proteinExistence type="inferred from homology"/>
<accession>A0A0E9M0R8</accession>
<gene>
    <name evidence="2" type="ORF">JCM15548_13485</name>
</gene>
<dbReference type="GO" id="GO:0005829">
    <property type="term" value="C:cytosol"/>
    <property type="evidence" value="ECO:0007669"/>
    <property type="project" value="TreeGrafter"/>
</dbReference>
<evidence type="ECO:0000313" key="2">
    <source>
        <dbReference type="EMBL" id="GAO31148.1"/>
    </source>
</evidence>
<dbReference type="PANTHER" id="PTHR30327:SF1">
    <property type="entry name" value="UPF0301 PROTEIN YQGE"/>
    <property type="match status" value="1"/>
</dbReference>
<protein>
    <submittedName>
        <fullName evidence="2">YqgE protein</fullName>
    </submittedName>
</protein>
<comment type="caution">
    <text evidence="2">The sequence shown here is derived from an EMBL/GenBank/DDBJ whole genome shotgun (WGS) entry which is preliminary data.</text>
</comment>
<dbReference type="AlphaFoldDB" id="A0A0E9M0R8"/>
<sequence length="197" mass="22009">MKHIDLNIFQATHRSVLPQKGRILIAEPFLQGPYFARSIILLTEHGPEGSVGFVINKSTDVYPDEVIEDLFNFRGELFIGGPVSSNTLHFLHTLGDLVPGSIQITPTIYWGGDFEHIKKLINDGKADSKAVRFFAGYSGWSPGQLESEIAEKSWIVTSLDDYQIMRADSSSIWQESLEGLGDVYKTWSNFPSNPAFN</sequence>
<evidence type="ECO:0000313" key="3">
    <source>
        <dbReference type="Proteomes" id="UP000032900"/>
    </source>
</evidence>
<dbReference type="PANTHER" id="PTHR30327">
    <property type="entry name" value="UNCHARACTERIZED PROTEIN YQGE"/>
    <property type="match status" value="1"/>
</dbReference>
<name>A0A0E9M0R8_9BACT</name>
<dbReference type="Gene3D" id="3.40.1740.10">
    <property type="entry name" value="VC0467-like"/>
    <property type="match status" value="1"/>
</dbReference>
<keyword evidence="3" id="KW-1185">Reference proteome</keyword>
<evidence type="ECO:0000256" key="1">
    <source>
        <dbReference type="ARBA" id="ARBA00009600"/>
    </source>
</evidence>
<dbReference type="InterPro" id="IPR003774">
    <property type="entry name" value="AlgH-like"/>
</dbReference>
<comment type="similarity">
    <text evidence="1">Belongs to the UPF0301 (AlgH) family.</text>
</comment>
<organism evidence="2 3">
    <name type="scientific">Geofilum rubicundum JCM 15548</name>
    <dbReference type="NCBI Taxonomy" id="1236989"/>
    <lineage>
        <taxon>Bacteria</taxon>
        <taxon>Pseudomonadati</taxon>
        <taxon>Bacteroidota</taxon>
        <taxon>Bacteroidia</taxon>
        <taxon>Marinilabiliales</taxon>
        <taxon>Marinilabiliaceae</taxon>
        <taxon>Geofilum</taxon>
    </lineage>
</organism>
<reference evidence="2 3" key="1">
    <citation type="journal article" date="2015" name="Microbes Environ.">
        <title>Distribution and evolution of nitrogen fixation genes in the phylum bacteroidetes.</title>
        <authorList>
            <person name="Inoue J."/>
            <person name="Oshima K."/>
            <person name="Suda W."/>
            <person name="Sakamoto M."/>
            <person name="Iino T."/>
            <person name="Noda S."/>
            <person name="Hongoh Y."/>
            <person name="Hattori M."/>
            <person name="Ohkuma M."/>
        </authorList>
    </citation>
    <scope>NUCLEOTIDE SEQUENCE [LARGE SCALE GENOMIC DNA]</scope>
    <source>
        <strain evidence="2">JCM 15548</strain>
    </source>
</reference>
<dbReference type="OrthoDB" id="9807486at2"/>
<dbReference type="Pfam" id="PF02622">
    <property type="entry name" value="DUF179"/>
    <property type="match status" value="1"/>
</dbReference>
<dbReference type="RefSeq" id="WP_062126923.1">
    <property type="nucleotide sequence ID" value="NZ_BAZW01000039.1"/>
</dbReference>